<keyword evidence="4" id="KW-0732">Signal</keyword>
<dbReference type="InterPro" id="IPR039633">
    <property type="entry name" value="PAP"/>
</dbReference>
<organism evidence="6">
    <name type="scientific">Fibrocapsa japonica</name>
    <dbReference type="NCBI Taxonomy" id="94617"/>
    <lineage>
        <taxon>Eukaryota</taxon>
        <taxon>Sar</taxon>
        <taxon>Stramenopiles</taxon>
        <taxon>Ochrophyta</taxon>
        <taxon>Raphidophyceae</taxon>
        <taxon>Chattonellales</taxon>
        <taxon>Chattonellaceae</taxon>
        <taxon>Fibrocapsa</taxon>
    </lineage>
</organism>
<dbReference type="InterPro" id="IPR006843">
    <property type="entry name" value="PAP/fibrillin_dom"/>
</dbReference>
<sequence length="239" mass="26655">MRTLIPSFLFFGAALWSTNAFRVLSPSALGLGNMEKRSHIITRKSKVEDSVVLSARTSEEVEDASKAIVQLAQGTSNGVKASTEIKEKIAGLAERLENLNQAKDMTSSQLLQGEWDLIYTTNQGNSAGKLGPFVGEVKQIIDLQEDRYVNMVTVGIIEAVLMATWITRNNRNWTVIFKDVTFKLFGIPVISKKFPDSARGDWEMTFMDDNMRILYASGKAGVRNIYILGRPEWISSNQI</sequence>
<evidence type="ECO:0000259" key="5">
    <source>
        <dbReference type="Pfam" id="PF04755"/>
    </source>
</evidence>
<accession>A0A7S2XW95</accession>
<keyword evidence="3" id="KW-0175">Coiled coil</keyword>
<evidence type="ECO:0000256" key="2">
    <source>
        <dbReference type="ARBA" id="ARBA00022640"/>
    </source>
</evidence>
<dbReference type="EMBL" id="HBHR01005929">
    <property type="protein sequence ID" value="CAD9860380.1"/>
    <property type="molecule type" value="Transcribed_RNA"/>
</dbReference>
<feature type="signal peptide" evidence="4">
    <location>
        <begin position="1"/>
        <end position="20"/>
    </location>
</feature>
<dbReference type="PANTHER" id="PTHR31906">
    <property type="entry name" value="PLASTID-LIPID-ASSOCIATED PROTEIN 4, CHLOROPLASTIC-RELATED"/>
    <property type="match status" value="1"/>
</dbReference>
<evidence type="ECO:0000256" key="1">
    <source>
        <dbReference type="ARBA" id="ARBA00004474"/>
    </source>
</evidence>
<gene>
    <name evidence="6" type="ORF">FJAP1339_LOCUS2901</name>
</gene>
<evidence type="ECO:0000313" key="6">
    <source>
        <dbReference type="EMBL" id="CAD9860380.1"/>
    </source>
</evidence>
<dbReference type="AlphaFoldDB" id="A0A7S2XW95"/>
<protein>
    <recommendedName>
        <fullName evidence="5">Plastid lipid-associated protein/fibrillin conserved domain-containing protein</fullName>
    </recommendedName>
</protein>
<dbReference type="GO" id="GO:0009536">
    <property type="term" value="C:plastid"/>
    <property type="evidence" value="ECO:0007669"/>
    <property type="project" value="UniProtKB-SubCell"/>
</dbReference>
<dbReference type="Pfam" id="PF04755">
    <property type="entry name" value="PAP_fibrillin"/>
    <property type="match status" value="1"/>
</dbReference>
<evidence type="ECO:0000256" key="4">
    <source>
        <dbReference type="SAM" id="SignalP"/>
    </source>
</evidence>
<keyword evidence="2" id="KW-0934">Plastid</keyword>
<reference evidence="6" key="1">
    <citation type="submission" date="2021-01" db="EMBL/GenBank/DDBJ databases">
        <authorList>
            <person name="Corre E."/>
            <person name="Pelletier E."/>
            <person name="Niang G."/>
            <person name="Scheremetjew M."/>
            <person name="Finn R."/>
            <person name="Kale V."/>
            <person name="Holt S."/>
            <person name="Cochrane G."/>
            <person name="Meng A."/>
            <person name="Brown T."/>
            <person name="Cohen L."/>
        </authorList>
    </citation>
    <scope>NUCLEOTIDE SEQUENCE</scope>
    <source>
        <strain evidence="6">CCMP1661</strain>
    </source>
</reference>
<comment type="subcellular location">
    <subcellularLocation>
        <location evidence="1">Plastid</location>
    </subcellularLocation>
</comment>
<feature type="domain" description="Plastid lipid-associated protein/fibrillin conserved" evidence="5">
    <location>
        <begin position="63"/>
        <end position="213"/>
    </location>
</feature>
<proteinExistence type="predicted"/>
<feature type="chain" id="PRO_5031062071" description="Plastid lipid-associated protein/fibrillin conserved domain-containing protein" evidence="4">
    <location>
        <begin position="21"/>
        <end position="239"/>
    </location>
</feature>
<feature type="coiled-coil region" evidence="3">
    <location>
        <begin position="82"/>
        <end position="109"/>
    </location>
</feature>
<evidence type="ECO:0000256" key="3">
    <source>
        <dbReference type="SAM" id="Coils"/>
    </source>
</evidence>
<name>A0A7S2XW95_9STRA</name>